<keyword evidence="1" id="KW-0732">Signal</keyword>
<dbReference type="EMBL" id="JBHRYB010000001">
    <property type="protein sequence ID" value="MFC3678689.1"/>
    <property type="molecule type" value="Genomic_DNA"/>
</dbReference>
<reference evidence="3" key="1">
    <citation type="journal article" date="2019" name="Int. J. Syst. Evol. Microbiol.">
        <title>The Global Catalogue of Microorganisms (GCM) 10K type strain sequencing project: providing services to taxonomists for standard genome sequencing and annotation.</title>
        <authorList>
            <consortium name="The Broad Institute Genomics Platform"/>
            <consortium name="The Broad Institute Genome Sequencing Center for Infectious Disease"/>
            <person name="Wu L."/>
            <person name="Ma J."/>
        </authorList>
    </citation>
    <scope>NUCLEOTIDE SEQUENCE [LARGE SCALE GENOMIC DNA]</scope>
    <source>
        <strain evidence="3">KCTC 42424</strain>
    </source>
</reference>
<dbReference type="Proteomes" id="UP001595722">
    <property type="component" value="Unassembled WGS sequence"/>
</dbReference>
<name>A0ABV7VMH8_9GAMM</name>
<protein>
    <recommendedName>
        <fullName evidence="4">MSHA biogenesis protein MshK</fullName>
    </recommendedName>
</protein>
<gene>
    <name evidence="2" type="ORF">ACFOMG_01020</name>
</gene>
<feature type="signal peptide" evidence="1">
    <location>
        <begin position="1"/>
        <end position="23"/>
    </location>
</feature>
<evidence type="ECO:0000313" key="2">
    <source>
        <dbReference type="EMBL" id="MFC3678689.1"/>
    </source>
</evidence>
<evidence type="ECO:0000313" key="3">
    <source>
        <dbReference type="Proteomes" id="UP001595722"/>
    </source>
</evidence>
<sequence>MARMFNPLMMALLTLFMAVGVQAADPTRPPAWLQRGTAVAPVLAPRSYVLQQILIQGERRRAVINGRLLQPGDTIDDARVVAVNPTNVTLKTARQQLTISLAGSSAVKLTTTGSKAD</sequence>
<dbReference type="RefSeq" id="WP_376864239.1">
    <property type="nucleotide sequence ID" value="NZ_JBHRYB010000001.1"/>
</dbReference>
<comment type="caution">
    <text evidence="2">The sequence shown here is derived from an EMBL/GenBank/DDBJ whole genome shotgun (WGS) entry which is preliminary data.</text>
</comment>
<keyword evidence="3" id="KW-1185">Reference proteome</keyword>
<proteinExistence type="predicted"/>
<accession>A0ABV7VMH8</accession>
<evidence type="ECO:0000256" key="1">
    <source>
        <dbReference type="SAM" id="SignalP"/>
    </source>
</evidence>
<feature type="chain" id="PRO_5046359216" description="MSHA biogenesis protein MshK" evidence="1">
    <location>
        <begin position="24"/>
        <end position="117"/>
    </location>
</feature>
<evidence type="ECO:0008006" key="4">
    <source>
        <dbReference type="Google" id="ProtNLM"/>
    </source>
</evidence>
<organism evidence="2 3">
    <name type="scientific">Bacterioplanoides pacificum</name>
    <dbReference type="NCBI Taxonomy" id="1171596"/>
    <lineage>
        <taxon>Bacteria</taxon>
        <taxon>Pseudomonadati</taxon>
        <taxon>Pseudomonadota</taxon>
        <taxon>Gammaproteobacteria</taxon>
        <taxon>Oceanospirillales</taxon>
        <taxon>Oceanospirillaceae</taxon>
        <taxon>Bacterioplanoides</taxon>
    </lineage>
</organism>